<comment type="caution">
    <text evidence="3">The sequence shown here is derived from an EMBL/GenBank/DDBJ whole genome shotgun (WGS) entry which is preliminary data.</text>
</comment>
<gene>
    <name evidence="3" type="ORF">B0T26DRAFT_598248</name>
</gene>
<dbReference type="RefSeq" id="XP_060289936.1">
    <property type="nucleotide sequence ID" value="XM_060435665.1"/>
</dbReference>
<dbReference type="InterPro" id="IPR003960">
    <property type="entry name" value="ATPase_AAA_CS"/>
</dbReference>
<sequence length="51" mass="5592">LSDLLNALDGVASQEGRVLMMTTNYIEHLDPALIRAGRADQKIELPNANKD</sequence>
<dbReference type="Proteomes" id="UP001172101">
    <property type="component" value="Unassembled WGS sequence"/>
</dbReference>
<dbReference type="GeneID" id="85318935"/>
<evidence type="ECO:0000313" key="3">
    <source>
        <dbReference type="EMBL" id="KAK0703077.1"/>
    </source>
</evidence>
<feature type="domain" description="ATPase AAA-type core" evidence="2">
    <location>
        <begin position="2"/>
        <end position="46"/>
    </location>
</feature>
<proteinExistence type="inferred from homology"/>
<dbReference type="InterPro" id="IPR050747">
    <property type="entry name" value="Mitochondrial_chaperone_BCS1"/>
</dbReference>
<comment type="similarity">
    <text evidence="1">Belongs to the AAA ATPase family.</text>
</comment>
<evidence type="ECO:0000256" key="1">
    <source>
        <dbReference type="RuleBase" id="RU003651"/>
    </source>
</evidence>
<dbReference type="GO" id="GO:0016887">
    <property type="term" value="F:ATP hydrolysis activity"/>
    <property type="evidence" value="ECO:0007669"/>
    <property type="project" value="InterPro"/>
</dbReference>
<evidence type="ECO:0000259" key="2">
    <source>
        <dbReference type="Pfam" id="PF00004"/>
    </source>
</evidence>
<feature type="non-terminal residue" evidence="3">
    <location>
        <position position="1"/>
    </location>
</feature>
<dbReference type="GO" id="GO:0005524">
    <property type="term" value="F:ATP binding"/>
    <property type="evidence" value="ECO:0007669"/>
    <property type="project" value="UniProtKB-KW"/>
</dbReference>
<dbReference type="SUPFAM" id="SSF52540">
    <property type="entry name" value="P-loop containing nucleoside triphosphate hydrolases"/>
    <property type="match status" value="1"/>
</dbReference>
<dbReference type="InterPro" id="IPR003959">
    <property type="entry name" value="ATPase_AAA_core"/>
</dbReference>
<feature type="non-terminal residue" evidence="3">
    <location>
        <position position="51"/>
    </location>
</feature>
<keyword evidence="4" id="KW-1185">Reference proteome</keyword>
<keyword evidence="1" id="KW-0547">Nucleotide-binding</keyword>
<dbReference type="AlphaFoldDB" id="A0AA39ZT00"/>
<name>A0AA39ZT00_9PEZI</name>
<reference evidence="3" key="1">
    <citation type="submission" date="2023-06" db="EMBL/GenBank/DDBJ databases">
        <title>Genome-scale phylogeny and comparative genomics of the fungal order Sordariales.</title>
        <authorList>
            <consortium name="Lawrence Berkeley National Laboratory"/>
            <person name="Hensen N."/>
            <person name="Bonometti L."/>
            <person name="Westerberg I."/>
            <person name="Brannstrom I.O."/>
            <person name="Guillou S."/>
            <person name="Cros-Aarteil S."/>
            <person name="Calhoun S."/>
            <person name="Haridas S."/>
            <person name="Kuo A."/>
            <person name="Mondo S."/>
            <person name="Pangilinan J."/>
            <person name="Riley R."/>
            <person name="LaButti K."/>
            <person name="Andreopoulos B."/>
            <person name="Lipzen A."/>
            <person name="Chen C."/>
            <person name="Yanf M."/>
            <person name="Daum C."/>
            <person name="Ng V."/>
            <person name="Clum A."/>
            <person name="Steindorff A."/>
            <person name="Ohm R."/>
            <person name="Martin F."/>
            <person name="Silar P."/>
            <person name="Natvig D."/>
            <person name="Lalanne C."/>
            <person name="Gautier V."/>
            <person name="Ament-velasquez S.L."/>
            <person name="Kruys A."/>
            <person name="Hutchinson M.I."/>
            <person name="Powell A.J."/>
            <person name="Barry K."/>
            <person name="Miller A.N."/>
            <person name="Grigoriev I.V."/>
            <person name="Debuchy R."/>
            <person name="Gladieux P."/>
            <person name="Thoren M.H."/>
            <person name="Johannesson H."/>
        </authorList>
    </citation>
    <scope>NUCLEOTIDE SEQUENCE</scope>
    <source>
        <strain evidence="3">SMH2392-1A</strain>
    </source>
</reference>
<protein>
    <recommendedName>
        <fullName evidence="2">ATPase AAA-type core domain-containing protein</fullName>
    </recommendedName>
</protein>
<accession>A0AA39ZT00</accession>
<dbReference type="Gene3D" id="3.40.50.300">
    <property type="entry name" value="P-loop containing nucleotide triphosphate hydrolases"/>
    <property type="match status" value="1"/>
</dbReference>
<dbReference type="InterPro" id="IPR027417">
    <property type="entry name" value="P-loop_NTPase"/>
</dbReference>
<keyword evidence="1" id="KW-0067">ATP-binding</keyword>
<organism evidence="3 4">
    <name type="scientific">Lasiosphaeria miniovina</name>
    <dbReference type="NCBI Taxonomy" id="1954250"/>
    <lineage>
        <taxon>Eukaryota</taxon>
        <taxon>Fungi</taxon>
        <taxon>Dikarya</taxon>
        <taxon>Ascomycota</taxon>
        <taxon>Pezizomycotina</taxon>
        <taxon>Sordariomycetes</taxon>
        <taxon>Sordariomycetidae</taxon>
        <taxon>Sordariales</taxon>
        <taxon>Lasiosphaeriaceae</taxon>
        <taxon>Lasiosphaeria</taxon>
    </lineage>
</organism>
<evidence type="ECO:0000313" key="4">
    <source>
        <dbReference type="Proteomes" id="UP001172101"/>
    </source>
</evidence>
<dbReference type="Pfam" id="PF00004">
    <property type="entry name" value="AAA"/>
    <property type="match status" value="1"/>
</dbReference>
<dbReference type="PANTHER" id="PTHR23070">
    <property type="entry name" value="BCS1 AAA-TYPE ATPASE"/>
    <property type="match status" value="1"/>
</dbReference>
<dbReference type="EMBL" id="JAUIRO010000008">
    <property type="protein sequence ID" value="KAK0703077.1"/>
    <property type="molecule type" value="Genomic_DNA"/>
</dbReference>
<dbReference type="PROSITE" id="PS00674">
    <property type="entry name" value="AAA"/>
    <property type="match status" value="1"/>
</dbReference>